<keyword evidence="12" id="KW-1185">Reference proteome</keyword>
<dbReference type="Gene3D" id="1.10.287.950">
    <property type="entry name" value="Methyl-accepting chemotaxis protein"/>
    <property type="match status" value="1"/>
</dbReference>
<organism evidence="11 12">
    <name type="scientific">Litoribacillus peritrichatus</name>
    <dbReference type="NCBI Taxonomy" id="718191"/>
    <lineage>
        <taxon>Bacteria</taxon>
        <taxon>Pseudomonadati</taxon>
        <taxon>Pseudomonadota</taxon>
        <taxon>Gammaproteobacteria</taxon>
        <taxon>Oceanospirillales</taxon>
        <taxon>Oceanospirillaceae</taxon>
        <taxon>Litoribacillus</taxon>
    </lineage>
</organism>
<dbReference type="Pfam" id="PF00015">
    <property type="entry name" value="MCPsignal"/>
    <property type="match status" value="1"/>
</dbReference>
<evidence type="ECO:0000313" key="12">
    <source>
        <dbReference type="Proteomes" id="UP001501565"/>
    </source>
</evidence>
<dbReference type="PRINTS" id="PR00260">
    <property type="entry name" value="CHEMTRNSDUCR"/>
</dbReference>
<evidence type="ECO:0000256" key="2">
    <source>
        <dbReference type="ARBA" id="ARBA00022692"/>
    </source>
</evidence>
<keyword evidence="3 8" id="KW-1133">Transmembrane helix</keyword>
<dbReference type="PROSITE" id="PS50111">
    <property type="entry name" value="CHEMOTAXIS_TRANSDUC_2"/>
    <property type="match status" value="1"/>
</dbReference>
<dbReference type="SMART" id="SM00304">
    <property type="entry name" value="HAMP"/>
    <property type="match status" value="1"/>
</dbReference>
<evidence type="ECO:0000256" key="8">
    <source>
        <dbReference type="SAM" id="Phobius"/>
    </source>
</evidence>
<evidence type="ECO:0000259" key="10">
    <source>
        <dbReference type="PROSITE" id="PS50885"/>
    </source>
</evidence>
<evidence type="ECO:0000256" key="4">
    <source>
        <dbReference type="ARBA" id="ARBA00023136"/>
    </source>
</evidence>
<feature type="transmembrane region" description="Helical" evidence="8">
    <location>
        <begin position="6"/>
        <end position="28"/>
    </location>
</feature>
<dbReference type="CDD" id="cd06225">
    <property type="entry name" value="HAMP"/>
    <property type="match status" value="1"/>
</dbReference>
<dbReference type="Proteomes" id="UP001501565">
    <property type="component" value="Unassembled WGS sequence"/>
</dbReference>
<dbReference type="SMART" id="SM00283">
    <property type="entry name" value="MA"/>
    <property type="match status" value="1"/>
</dbReference>
<reference evidence="12" key="1">
    <citation type="journal article" date="2019" name="Int. J. Syst. Evol. Microbiol.">
        <title>The Global Catalogue of Microorganisms (GCM) 10K type strain sequencing project: providing services to taxonomists for standard genome sequencing and annotation.</title>
        <authorList>
            <consortium name="The Broad Institute Genomics Platform"/>
            <consortium name="The Broad Institute Genome Sequencing Center for Infectious Disease"/>
            <person name="Wu L."/>
            <person name="Ma J."/>
        </authorList>
    </citation>
    <scope>NUCLEOTIDE SEQUENCE [LARGE SCALE GENOMIC DNA]</scope>
    <source>
        <strain evidence="12">JCM 17551</strain>
    </source>
</reference>
<feature type="domain" description="Methyl-accepting transducer" evidence="9">
    <location>
        <begin position="302"/>
        <end position="538"/>
    </location>
</feature>
<dbReference type="SUPFAM" id="SSF58104">
    <property type="entry name" value="Methyl-accepting chemotaxis protein (MCP) signaling domain"/>
    <property type="match status" value="1"/>
</dbReference>
<protein>
    <submittedName>
        <fullName evidence="11">Methyl-accepting chemotaxis protein</fullName>
    </submittedName>
</protein>
<name>A0ABP7MSU6_9GAMM</name>
<dbReference type="InterPro" id="IPR004089">
    <property type="entry name" value="MCPsignal_dom"/>
</dbReference>
<dbReference type="Pfam" id="PF00672">
    <property type="entry name" value="HAMP"/>
    <property type="match status" value="1"/>
</dbReference>
<dbReference type="PANTHER" id="PTHR32089">
    <property type="entry name" value="METHYL-ACCEPTING CHEMOTAXIS PROTEIN MCPB"/>
    <property type="match status" value="1"/>
</dbReference>
<evidence type="ECO:0000259" key="9">
    <source>
        <dbReference type="PROSITE" id="PS50111"/>
    </source>
</evidence>
<keyword evidence="2 8" id="KW-0812">Transmembrane</keyword>
<sequence>MKLSIFFKTLSMNVGFLIILLCSFGWLIHHMSLVIERIEANNSYLDSQDQAVGKQNALLDLQKSKMELQAITLSAYSNYSSYLTWRLESAISTESRSIQEADNAEQKLRDDLQKIIDLDEELGEAADVVAIYLDDFNTTIQEAIDLNKQEAESRLIKSKVSESQSHSAAMNAMFETILEQSAIAVKESSDGVFNAGKEVQSAVQQVREASQANIEEGKTMQNQMLVILIAASLFSIVVGILVAISVTRPIRQLTSTIGKIEKTSDLTGRIKISSRDEVAEIADAINSMLTTFQGIIQQLAHEADQLSDAAEQSRQISDQTSDSVQQLRLQTDMVATASNEMAVTVQGINDHTEEAVHQANDAEAHCNTSRTIISQSSNNIADLSGQVQLGVESIEQVAKNSQAIGSVLDVIRGIAEQTNLLALNAAIEAARAGEQGRGFAVVADEVRSLAQKTGDSTNEIQTMIENLQKGVSAAVAQMQSSQQQVDETQLAAQKANDTIMATVSAVSAITETNQQIAHSTEEQTSAAHSIDQSIVTISQLSDQVASAAKVSADSSKELTNVVANLKNVIVRFKIQ</sequence>
<evidence type="ECO:0000313" key="11">
    <source>
        <dbReference type="EMBL" id="GAA3927826.1"/>
    </source>
</evidence>
<feature type="transmembrane region" description="Helical" evidence="8">
    <location>
        <begin position="225"/>
        <end position="246"/>
    </location>
</feature>
<comment type="subcellular location">
    <subcellularLocation>
        <location evidence="1">Membrane</location>
        <topology evidence="1">Multi-pass membrane protein</topology>
    </subcellularLocation>
</comment>
<keyword evidence="5 7" id="KW-0807">Transducer</keyword>
<evidence type="ECO:0000256" key="1">
    <source>
        <dbReference type="ARBA" id="ARBA00004141"/>
    </source>
</evidence>
<gene>
    <name evidence="11" type="ORF">GCM10022277_25300</name>
</gene>
<dbReference type="InterPro" id="IPR003660">
    <property type="entry name" value="HAMP_dom"/>
</dbReference>
<feature type="domain" description="HAMP" evidence="10">
    <location>
        <begin position="244"/>
        <end position="297"/>
    </location>
</feature>
<evidence type="ECO:0000256" key="3">
    <source>
        <dbReference type="ARBA" id="ARBA00022989"/>
    </source>
</evidence>
<accession>A0ABP7MSU6</accession>
<dbReference type="InterPro" id="IPR004090">
    <property type="entry name" value="Chemotax_Me-accpt_rcpt"/>
</dbReference>
<dbReference type="EMBL" id="BAABBN010000007">
    <property type="protein sequence ID" value="GAA3927826.1"/>
    <property type="molecule type" value="Genomic_DNA"/>
</dbReference>
<dbReference type="PROSITE" id="PS50885">
    <property type="entry name" value="HAMP"/>
    <property type="match status" value="1"/>
</dbReference>
<comment type="caution">
    <text evidence="11">The sequence shown here is derived from an EMBL/GenBank/DDBJ whole genome shotgun (WGS) entry which is preliminary data.</text>
</comment>
<evidence type="ECO:0000256" key="5">
    <source>
        <dbReference type="ARBA" id="ARBA00023224"/>
    </source>
</evidence>
<dbReference type="PANTHER" id="PTHR32089:SF119">
    <property type="entry name" value="METHYL-ACCEPTING CHEMOTAXIS PROTEIN CTPL"/>
    <property type="match status" value="1"/>
</dbReference>
<proteinExistence type="inferred from homology"/>
<comment type="similarity">
    <text evidence="6">Belongs to the methyl-accepting chemotaxis (MCP) protein family.</text>
</comment>
<dbReference type="RefSeq" id="WP_344798898.1">
    <property type="nucleotide sequence ID" value="NZ_BAABBN010000007.1"/>
</dbReference>
<evidence type="ECO:0000256" key="7">
    <source>
        <dbReference type="PROSITE-ProRule" id="PRU00284"/>
    </source>
</evidence>
<keyword evidence="4 8" id="KW-0472">Membrane</keyword>
<evidence type="ECO:0000256" key="6">
    <source>
        <dbReference type="ARBA" id="ARBA00029447"/>
    </source>
</evidence>